<feature type="transmembrane region" description="Helical" evidence="3">
    <location>
        <begin position="159"/>
        <end position="180"/>
    </location>
</feature>
<evidence type="ECO:0000256" key="3">
    <source>
        <dbReference type="SAM" id="Phobius"/>
    </source>
</evidence>
<reference evidence="4 5" key="1">
    <citation type="journal article" date="2018" name="Biotechnol. Biofuels">
        <title>Integrative visual omics of the white-rot fungus Polyporus brumalis exposes the biotechnological potential of its oxidative enzymes for delignifying raw plant biomass.</title>
        <authorList>
            <person name="Miyauchi S."/>
            <person name="Rancon A."/>
            <person name="Drula E."/>
            <person name="Hage H."/>
            <person name="Chaduli D."/>
            <person name="Favel A."/>
            <person name="Grisel S."/>
            <person name="Henrissat B."/>
            <person name="Herpoel-Gimbert I."/>
            <person name="Ruiz-Duenas F.J."/>
            <person name="Chevret D."/>
            <person name="Hainaut M."/>
            <person name="Lin J."/>
            <person name="Wang M."/>
            <person name="Pangilinan J."/>
            <person name="Lipzen A."/>
            <person name="Lesage-Meessen L."/>
            <person name="Navarro D."/>
            <person name="Riley R."/>
            <person name="Grigoriev I.V."/>
            <person name="Zhou S."/>
            <person name="Raouche S."/>
            <person name="Rosso M.N."/>
        </authorList>
    </citation>
    <scope>NUCLEOTIDE SEQUENCE [LARGE SCALE GENOMIC DNA]</scope>
    <source>
        <strain evidence="4 5">BRFM 1820</strain>
    </source>
</reference>
<dbReference type="OrthoDB" id="10263751at2759"/>
<feature type="coiled-coil region" evidence="1">
    <location>
        <begin position="236"/>
        <end position="273"/>
    </location>
</feature>
<dbReference type="AlphaFoldDB" id="A0A371CXB8"/>
<accession>A0A371CXB8</accession>
<feature type="region of interest" description="Disordered" evidence="2">
    <location>
        <begin position="369"/>
        <end position="463"/>
    </location>
</feature>
<evidence type="ECO:0000313" key="4">
    <source>
        <dbReference type="EMBL" id="RDX44920.1"/>
    </source>
</evidence>
<dbReference type="STRING" id="139420.A0A371CXB8"/>
<organism evidence="4 5">
    <name type="scientific">Lentinus brumalis</name>
    <dbReference type="NCBI Taxonomy" id="2498619"/>
    <lineage>
        <taxon>Eukaryota</taxon>
        <taxon>Fungi</taxon>
        <taxon>Dikarya</taxon>
        <taxon>Basidiomycota</taxon>
        <taxon>Agaricomycotina</taxon>
        <taxon>Agaricomycetes</taxon>
        <taxon>Polyporales</taxon>
        <taxon>Polyporaceae</taxon>
        <taxon>Lentinus</taxon>
    </lineage>
</organism>
<proteinExistence type="predicted"/>
<keyword evidence="5" id="KW-1185">Reference proteome</keyword>
<feature type="transmembrane region" description="Helical" evidence="3">
    <location>
        <begin position="99"/>
        <end position="121"/>
    </location>
</feature>
<feature type="compositionally biased region" description="Acidic residues" evidence="2">
    <location>
        <begin position="420"/>
        <end position="430"/>
    </location>
</feature>
<keyword evidence="3" id="KW-1133">Transmembrane helix</keyword>
<dbReference type="PANTHER" id="PTHR42032:SF1">
    <property type="entry name" value="YALI0E30679P"/>
    <property type="match status" value="1"/>
</dbReference>
<keyword evidence="1" id="KW-0175">Coiled coil</keyword>
<keyword evidence="3" id="KW-0812">Transmembrane</keyword>
<feature type="region of interest" description="Disordered" evidence="2">
    <location>
        <begin position="1"/>
        <end position="64"/>
    </location>
</feature>
<feature type="compositionally biased region" description="Basic and acidic residues" evidence="2">
    <location>
        <begin position="369"/>
        <end position="378"/>
    </location>
</feature>
<gene>
    <name evidence="4" type="ORF">OH76DRAFT_1358769</name>
</gene>
<dbReference type="EMBL" id="KZ857443">
    <property type="protein sequence ID" value="RDX44920.1"/>
    <property type="molecule type" value="Genomic_DNA"/>
</dbReference>
<evidence type="ECO:0000256" key="1">
    <source>
        <dbReference type="SAM" id="Coils"/>
    </source>
</evidence>
<feature type="compositionally biased region" description="Low complexity" evidence="2">
    <location>
        <begin position="439"/>
        <end position="455"/>
    </location>
</feature>
<dbReference type="Proteomes" id="UP000256964">
    <property type="component" value="Unassembled WGS sequence"/>
</dbReference>
<protein>
    <submittedName>
        <fullName evidence="4">Uncharacterized protein</fullName>
    </submittedName>
</protein>
<feature type="compositionally biased region" description="Acidic residues" evidence="2">
    <location>
        <begin position="1"/>
        <end position="25"/>
    </location>
</feature>
<name>A0A371CXB8_9APHY</name>
<dbReference type="PANTHER" id="PTHR42032">
    <property type="entry name" value="YALI0E30679P"/>
    <property type="match status" value="1"/>
</dbReference>
<evidence type="ECO:0000313" key="5">
    <source>
        <dbReference type="Proteomes" id="UP000256964"/>
    </source>
</evidence>
<sequence length="500" mass="55743">MNGEADDLEVDVDVESVSGSEDENESEYHDALSPSPGRKGKGRAIPSPMTPRRTPASEELPKAKRTGMSRWAELDLSIIVALVSPIGNWLTGGDHIKNVFLIILLIFYLHQIVEIPWQLYLAARPRKSGRRVPPHHADEDEKVAYLTAVAHSELRRSELIYMGLAIISPFIGAAFLGYVLSALGDGAALSWFSTTLFVLATGIRPWSHLVNRLQERTQELHTALHYPDEDSLASRYEENERTLHAALKRIESLEREVDHLQEHVKRVEQLREVCDDLSDFLGDVERTVKRNERKADTVRTAQSVRITTVEQALVALDERRKKDIAAFEAAGIRLPDRDTLFKQARLAVASASVKILSIPRTILMLGLEDPDHPSEGNEFRVNPRSNGHAHGNGTSLHPTLRSPDREKHFAHIVPTLETIPEAEDSDSEDTFVDRDGPTSPSLKSKSRSRSGSSGARSRKAPGVGQKTFDIVQSVVLWPYRFSLRVILAVFPPAHSILPRV</sequence>
<keyword evidence="3" id="KW-0472">Membrane</keyword>
<evidence type="ECO:0000256" key="2">
    <source>
        <dbReference type="SAM" id="MobiDB-lite"/>
    </source>
</evidence>